<dbReference type="AlphaFoldDB" id="A0A915IB62"/>
<keyword evidence="1" id="KW-1185">Reference proteome</keyword>
<organism evidence="1 2">
    <name type="scientific">Romanomermis culicivorax</name>
    <name type="common">Nematode worm</name>
    <dbReference type="NCBI Taxonomy" id="13658"/>
    <lineage>
        <taxon>Eukaryota</taxon>
        <taxon>Metazoa</taxon>
        <taxon>Ecdysozoa</taxon>
        <taxon>Nematoda</taxon>
        <taxon>Enoplea</taxon>
        <taxon>Dorylaimia</taxon>
        <taxon>Mermithida</taxon>
        <taxon>Mermithoidea</taxon>
        <taxon>Mermithidae</taxon>
        <taxon>Romanomermis</taxon>
    </lineage>
</organism>
<dbReference type="Proteomes" id="UP000887565">
    <property type="component" value="Unplaced"/>
</dbReference>
<dbReference type="WBParaSite" id="nRc.2.0.1.t10501-RA">
    <property type="protein sequence ID" value="nRc.2.0.1.t10501-RA"/>
    <property type="gene ID" value="nRc.2.0.1.g10501"/>
</dbReference>
<evidence type="ECO:0000313" key="2">
    <source>
        <dbReference type="WBParaSite" id="nRc.2.0.1.t10501-RA"/>
    </source>
</evidence>
<reference evidence="2" key="1">
    <citation type="submission" date="2022-11" db="UniProtKB">
        <authorList>
            <consortium name="WormBaseParasite"/>
        </authorList>
    </citation>
    <scope>IDENTIFICATION</scope>
</reference>
<evidence type="ECO:0000313" key="1">
    <source>
        <dbReference type="Proteomes" id="UP000887565"/>
    </source>
</evidence>
<name>A0A915IB62_ROMCU</name>
<protein>
    <submittedName>
        <fullName evidence="2">Uncharacterized protein</fullName>
    </submittedName>
</protein>
<accession>A0A915IB62</accession>
<proteinExistence type="predicted"/>
<sequence length="180" mass="21180">MDCREQSMIYEKRDSDCSTVAEIHRSNDDHRDEEYRIGLPVGFSNDLDAFIRKTYRIDPTNLGQLLDFSHSIQRIKRVEIEVSSIIAERHADLDLDSIAELLLCRDKSQPKRCTIVDYGTAVLRTVLLIPYQMHSNTNQAENQPSKCDHDMLSSLMKNWINFQRFFVLHYCLYKDKKEYK</sequence>